<dbReference type="Gene3D" id="1.10.3720.10">
    <property type="entry name" value="MetI-like"/>
    <property type="match status" value="1"/>
</dbReference>
<dbReference type="Pfam" id="PF00528">
    <property type="entry name" value="BPD_transp_1"/>
    <property type="match status" value="1"/>
</dbReference>
<evidence type="ECO:0000256" key="3">
    <source>
        <dbReference type="ARBA" id="ARBA00022475"/>
    </source>
</evidence>
<dbReference type="PROSITE" id="PS50928">
    <property type="entry name" value="ABC_TM1"/>
    <property type="match status" value="1"/>
</dbReference>
<keyword evidence="3" id="KW-1003">Cell membrane</keyword>
<keyword evidence="2 7" id="KW-0813">Transport</keyword>
<feature type="transmembrane region" description="Helical" evidence="7">
    <location>
        <begin position="89"/>
        <end position="113"/>
    </location>
</feature>
<feature type="transmembrane region" description="Helical" evidence="7">
    <location>
        <begin position="20"/>
        <end position="43"/>
    </location>
</feature>
<dbReference type="InterPro" id="IPR035906">
    <property type="entry name" value="MetI-like_sf"/>
</dbReference>
<evidence type="ECO:0000313" key="10">
    <source>
        <dbReference type="Proteomes" id="UP000229896"/>
    </source>
</evidence>
<dbReference type="GO" id="GO:0005886">
    <property type="term" value="C:plasma membrane"/>
    <property type="evidence" value="ECO:0007669"/>
    <property type="project" value="UniProtKB-SubCell"/>
</dbReference>
<dbReference type="GO" id="GO:0055085">
    <property type="term" value="P:transmembrane transport"/>
    <property type="evidence" value="ECO:0007669"/>
    <property type="project" value="InterPro"/>
</dbReference>
<feature type="transmembrane region" description="Helical" evidence="7">
    <location>
        <begin position="217"/>
        <end position="238"/>
    </location>
</feature>
<evidence type="ECO:0000256" key="5">
    <source>
        <dbReference type="ARBA" id="ARBA00022989"/>
    </source>
</evidence>
<comment type="similarity">
    <text evidence="7">Belongs to the binding-protein-dependent transport system permease family.</text>
</comment>
<accession>A0A2M6YD76</accession>
<comment type="caution">
    <text evidence="9">The sequence shown here is derived from an EMBL/GenBank/DDBJ whole genome shotgun (WGS) entry which is preliminary data.</text>
</comment>
<feature type="domain" description="ABC transmembrane type-1" evidence="8">
    <location>
        <begin position="55"/>
        <end position="236"/>
    </location>
</feature>
<reference evidence="10" key="1">
    <citation type="submission" date="2017-09" db="EMBL/GenBank/DDBJ databases">
        <title>Depth-based differentiation of microbial function through sediment-hosted aquifers and enrichment of novel symbionts in the deep terrestrial subsurface.</title>
        <authorList>
            <person name="Probst A.J."/>
            <person name="Ladd B."/>
            <person name="Jarett J.K."/>
            <person name="Geller-Mcgrath D.E."/>
            <person name="Sieber C.M.K."/>
            <person name="Emerson J.B."/>
            <person name="Anantharaman K."/>
            <person name="Thomas B.C."/>
            <person name="Malmstrom R."/>
            <person name="Stieglmeier M."/>
            <person name="Klingl A."/>
            <person name="Woyke T."/>
            <person name="Ryan C.M."/>
            <person name="Banfield J.F."/>
        </authorList>
    </citation>
    <scope>NUCLEOTIDE SEQUENCE [LARGE SCALE GENOMIC DNA]</scope>
</reference>
<gene>
    <name evidence="9" type="ORF">COT12_00045</name>
</gene>
<dbReference type="CDD" id="cd06261">
    <property type="entry name" value="TM_PBP2"/>
    <property type="match status" value="1"/>
</dbReference>
<organism evidence="9 10">
    <name type="scientific">Candidatus Berkelbacteria bacterium CG08_land_8_20_14_0_20_39_8</name>
    <dbReference type="NCBI Taxonomy" id="1974511"/>
    <lineage>
        <taxon>Bacteria</taxon>
        <taxon>Candidatus Berkelbacteria</taxon>
    </lineage>
</organism>
<sequence>MRYSHLLQKSRKQHILKYHFASGVISWVWIIVSFLLIGFLFSFSSLDLKQVLSGFVVSLVRTTISYLIAVILAVIIALAITANRWIEAILLPIFDVLQSFPSFALFPVLVVALKNSPEMIIILVLSVTMIWPILFSIIGGIKNRRQDFEDAAEIFGVHGWKRFLYLEIPELMPSIATGSIVGWGEGWEFIIGAELLVKTNIGIGTYLGFLGNNQENVALAFGIIILLMLLYIINRLIWLPLLTKVTSYSMED</sequence>
<dbReference type="EMBL" id="PEXI01000003">
    <property type="protein sequence ID" value="PIU24628.1"/>
    <property type="molecule type" value="Genomic_DNA"/>
</dbReference>
<keyword evidence="4 7" id="KW-0812">Transmembrane</keyword>
<proteinExistence type="inferred from homology"/>
<dbReference type="SUPFAM" id="SSF161098">
    <property type="entry name" value="MetI-like"/>
    <property type="match status" value="1"/>
</dbReference>
<evidence type="ECO:0000256" key="7">
    <source>
        <dbReference type="RuleBase" id="RU363032"/>
    </source>
</evidence>
<keyword evidence="6 7" id="KW-0472">Membrane</keyword>
<feature type="transmembrane region" description="Helical" evidence="7">
    <location>
        <begin position="119"/>
        <end position="138"/>
    </location>
</feature>
<dbReference type="PANTHER" id="PTHR30151">
    <property type="entry name" value="ALKANE SULFONATE ABC TRANSPORTER-RELATED, MEMBRANE SUBUNIT"/>
    <property type="match status" value="1"/>
</dbReference>
<dbReference type="PANTHER" id="PTHR30151:SF0">
    <property type="entry name" value="ABC TRANSPORTER PERMEASE PROTEIN MJ0413-RELATED"/>
    <property type="match status" value="1"/>
</dbReference>
<evidence type="ECO:0000256" key="1">
    <source>
        <dbReference type="ARBA" id="ARBA00004651"/>
    </source>
</evidence>
<dbReference type="Proteomes" id="UP000229896">
    <property type="component" value="Unassembled WGS sequence"/>
</dbReference>
<keyword evidence="5 7" id="KW-1133">Transmembrane helix</keyword>
<feature type="transmembrane region" description="Helical" evidence="7">
    <location>
        <begin position="63"/>
        <end position="82"/>
    </location>
</feature>
<evidence type="ECO:0000256" key="2">
    <source>
        <dbReference type="ARBA" id="ARBA00022448"/>
    </source>
</evidence>
<evidence type="ECO:0000313" key="9">
    <source>
        <dbReference type="EMBL" id="PIU24628.1"/>
    </source>
</evidence>
<evidence type="ECO:0000259" key="8">
    <source>
        <dbReference type="PROSITE" id="PS50928"/>
    </source>
</evidence>
<comment type="subcellular location">
    <subcellularLocation>
        <location evidence="1 7">Cell membrane</location>
        <topology evidence="1 7">Multi-pass membrane protein</topology>
    </subcellularLocation>
</comment>
<dbReference type="AlphaFoldDB" id="A0A2M6YD76"/>
<dbReference type="InterPro" id="IPR000515">
    <property type="entry name" value="MetI-like"/>
</dbReference>
<name>A0A2M6YD76_9BACT</name>
<protein>
    <recommendedName>
        <fullName evidence="8">ABC transmembrane type-1 domain-containing protein</fullName>
    </recommendedName>
</protein>
<evidence type="ECO:0000256" key="4">
    <source>
        <dbReference type="ARBA" id="ARBA00022692"/>
    </source>
</evidence>
<evidence type="ECO:0000256" key="6">
    <source>
        <dbReference type="ARBA" id="ARBA00023136"/>
    </source>
</evidence>